<reference evidence="2 3" key="1">
    <citation type="submission" date="2020-01" db="EMBL/GenBank/DDBJ databases">
        <title>Muriicola jejuensis KCTC 22299.</title>
        <authorList>
            <person name="Wang G."/>
        </authorList>
    </citation>
    <scope>NUCLEOTIDE SEQUENCE [LARGE SCALE GENOMIC DNA]</scope>
    <source>
        <strain evidence="2 3">KCTC 22299</strain>
    </source>
</reference>
<evidence type="ECO:0000313" key="3">
    <source>
        <dbReference type="Proteomes" id="UP000468443"/>
    </source>
</evidence>
<dbReference type="Proteomes" id="UP000468443">
    <property type="component" value="Unassembled WGS sequence"/>
</dbReference>
<protein>
    <recommendedName>
        <fullName evidence="4">Outer membrane porin, OprD family</fullName>
    </recommendedName>
</protein>
<name>A0A6P0U8X7_9FLAO</name>
<gene>
    <name evidence="2" type="ORF">GWK09_03475</name>
</gene>
<dbReference type="SUPFAM" id="SSF56935">
    <property type="entry name" value="Porins"/>
    <property type="match status" value="1"/>
</dbReference>
<comment type="caution">
    <text evidence="2">The sequence shown here is derived from an EMBL/GenBank/DDBJ whole genome shotgun (WGS) entry which is preliminary data.</text>
</comment>
<keyword evidence="1" id="KW-0732">Signal</keyword>
<dbReference type="InterPro" id="IPR023614">
    <property type="entry name" value="Porin_dom_sf"/>
</dbReference>
<organism evidence="2 3">
    <name type="scientific">Muriicola jejuensis</name>
    <dbReference type="NCBI Taxonomy" id="504488"/>
    <lineage>
        <taxon>Bacteria</taxon>
        <taxon>Pseudomonadati</taxon>
        <taxon>Bacteroidota</taxon>
        <taxon>Flavobacteriia</taxon>
        <taxon>Flavobacteriales</taxon>
        <taxon>Flavobacteriaceae</taxon>
        <taxon>Muriicola</taxon>
    </lineage>
</organism>
<proteinExistence type="predicted"/>
<sequence length="451" mass="52556">MKRIFLIPFFLLYIHVLAQEHPEPGDPNSLKELFTRGEVEGHIRNFFMTTLNEGSLKDYYTNAIGGALAYKTREFKGFELGVKGIFTYKGFSTDLNEADETTGQISKWEHELYDITNFDNFNDLDRLEELYLRFNFEHGYLTYGKLAIEDTPLLNESDGRMKPFAFKGIWFQYQKGGQNLTLSWLDRVSPRSTVEWYDFNEAIGLVNNGFQPNGETADYRDKTESKGIALLQYENHISSLDLKANHWYLHHISYTSMLEVDLHYNDWTLGIQYAIQFPDRFQDGLPYIGRYVQPQEKGQVLSGKLAYGAEPWNFSLAYTRAFDTGRFLFPKELGRDHFFTSIPRSRLEGLGDVDVLTLSGTHRFKREGFYVGLDFTEVFGAKVGDFQFNKYNLDEYYQLNLRLHYELKGYLEGLNFDLLYIHKENRNNSGPEIIFNSSNFDQISFVTNYAF</sequence>
<accession>A0A6P0U8X7</accession>
<feature type="signal peptide" evidence="1">
    <location>
        <begin position="1"/>
        <end position="18"/>
    </location>
</feature>
<dbReference type="AlphaFoldDB" id="A0A6P0U8X7"/>
<dbReference type="EMBL" id="JAABOP010000001">
    <property type="protein sequence ID" value="NER09564.1"/>
    <property type="molecule type" value="Genomic_DNA"/>
</dbReference>
<feature type="chain" id="PRO_5027079752" description="Outer membrane porin, OprD family" evidence="1">
    <location>
        <begin position="19"/>
        <end position="451"/>
    </location>
</feature>
<dbReference type="RefSeq" id="WP_163691613.1">
    <property type="nucleotide sequence ID" value="NZ_FXTW01000001.1"/>
</dbReference>
<evidence type="ECO:0000256" key="1">
    <source>
        <dbReference type="SAM" id="SignalP"/>
    </source>
</evidence>
<dbReference type="Gene3D" id="2.40.160.10">
    <property type="entry name" value="Porin"/>
    <property type="match status" value="1"/>
</dbReference>
<keyword evidence="3" id="KW-1185">Reference proteome</keyword>
<evidence type="ECO:0000313" key="2">
    <source>
        <dbReference type="EMBL" id="NER09564.1"/>
    </source>
</evidence>
<evidence type="ECO:0008006" key="4">
    <source>
        <dbReference type="Google" id="ProtNLM"/>
    </source>
</evidence>